<organism evidence="2 3">
    <name type="scientific">Araneus ventricosus</name>
    <name type="common">Orbweaver spider</name>
    <name type="synonym">Epeira ventricosa</name>
    <dbReference type="NCBI Taxonomy" id="182803"/>
    <lineage>
        <taxon>Eukaryota</taxon>
        <taxon>Metazoa</taxon>
        <taxon>Ecdysozoa</taxon>
        <taxon>Arthropoda</taxon>
        <taxon>Chelicerata</taxon>
        <taxon>Arachnida</taxon>
        <taxon>Araneae</taxon>
        <taxon>Araneomorphae</taxon>
        <taxon>Entelegynae</taxon>
        <taxon>Araneoidea</taxon>
        <taxon>Araneidae</taxon>
        <taxon>Araneus</taxon>
    </lineage>
</organism>
<dbReference type="Proteomes" id="UP000499080">
    <property type="component" value="Unassembled WGS sequence"/>
</dbReference>
<dbReference type="EMBL" id="BGPR01005161">
    <property type="protein sequence ID" value="GBN07483.1"/>
    <property type="molecule type" value="Genomic_DNA"/>
</dbReference>
<keyword evidence="1" id="KW-1133">Transmembrane helix</keyword>
<accession>A0A4Y2L144</accession>
<keyword evidence="1" id="KW-0472">Membrane</keyword>
<evidence type="ECO:0000313" key="3">
    <source>
        <dbReference type="Proteomes" id="UP000499080"/>
    </source>
</evidence>
<keyword evidence="3" id="KW-1185">Reference proteome</keyword>
<dbReference type="PANTHER" id="PTHR47331">
    <property type="entry name" value="PHD-TYPE DOMAIN-CONTAINING PROTEIN"/>
    <property type="match status" value="1"/>
</dbReference>
<keyword evidence="1" id="KW-0812">Transmembrane</keyword>
<feature type="transmembrane region" description="Helical" evidence="1">
    <location>
        <begin position="72"/>
        <end position="92"/>
    </location>
</feature>
<dbReference type="PANTHER" id="PTHR47331:SF1">
    <property type="entry name" value="GAG-LIKE PROTEIN"/>
    <property type="match status" value="1"/>
</dbReference>
<evidence type="ECO:0000256" key="1">
    <source>
        <dbReference type="SAM" id="Phobius"/>
    </source>
</evidence>
<name>A0A4Y2L144_ARAVE</name>
<dbReference type="OrthoDB" id="6421447at2759"/>
<comment type="caution">
    <text evidence="2">The sequence shown here is derived from an EMBL/GenBank/DDBJ whole genome shotgun (WGS) entry which is preliminary data.</text>
</comment>
<reference evidence="2 3" key="1">
    <citation type="journal article" date="2019" name="Sci. Rep.">
        <title>Orb-weaving spider Araneus ventricosus genome elucidates the spidroin gene catalogue.</title>
        <authorList>
            <person name="Kono N."/>
            <person name="Nakamura H."/>
            <person name="Ohtoshi R."/>
            <person name="Moran D.A.P."/>
            <person name="Shinohara A."/>
            <person name="Yoshida Y."/>
            <person name="Fujiwara M."/>
            <person name="Mori M."/>
            <person name="Tomita M."/>
            <person name="Arakawa K."/>
        </authorList>
    </citation>
    <scope>NUCLEOTIDE SEQUENCE [LARGE SCALE GENOMIC DNA]</scope>
</reference>
<dbReference type="InterPro" id="IPR008042">
    <property type="entry name" value="Retrotrans_Pao"/>
</dbReference>
<dbReference type="AlphaFoldDB" id="A0A4Y2L144"/>
<sequence length="133" mass="15516">MHLRKRISNDAMLMKLWEEKGFSTLLCKTSDCTDPELHTVLGLSWNIQQDSLIMDIKDLLKFLEQGKNTKRFVLHAAGIIFDLLGLVSPFTVRLKCLFQELWQRKIPWDDEIPADLRTPWLKWCAELAQLSNC</sequence>
<evidence type="ECO:0000313" key="2">
    <source>
        <dbReference type="EMBL" id="GBN07483.1"/>
    </source>
</evidence>
<dbReference type="Pfam" id="PF05380">
    <property type="entry name" value="Peptidase_A17"/>
    <property type="match status" value="1"/>
</dbReference>
<gene>
    <name evidence="2" type="ORF">AVEN_161192_1</name>
</gene>
<protein>
    <submittedName>
        <fullName evidence="2">Uncharacterized protein</fullName>
    </submittedName>
</protein>
<proteinExistence type="predicted"/>